<dbReference type="Proteomes" id="UP000322294">
    <property type="component" value="Unassembled WGS sequence"/>
</dbReference>
<sequence length="90" mass="10091">MLLSGDFPQRTLEAMIVYIPPEEGLGSKFSHPGEEFVYVLEGTVIVDIDGNEYLVKAGESIHYPSTIPHSWYNPLKQKAKLLTVLTPIIF</sequence>
<dbReference type="AlphaFoldDB" id="A0A5S5AE92"/>
<evidence type="ECO:0000313" key="3">
    <source>
        <dbReference type="EMBL" id="TYP48143.1"/>
    </source>
</evidence>
<gene>
    <name evidence="3" type="ORF">LZ11_02376</name>
</gene>
<evidence type="ECO:0000313" key="4">
    <source>
        <dbReference type="Proteomes" id="UP000322294"/>
    </source>
</evidence>
<dbReference type="Pfam" id="PF07883">
    <property type="entry name" value="Cupin_2"/>
    <property type="match status" value="1"/>
</dbReference>
<accession>A0A5S5AE92</accession>
<protein>
    <submittedName>
        <fullName evidence="3">Cupin domain-containing protein</fullName>
    </submittedName>
</protein>
<dbReference type="GO" id="GO:0005829">
    <property type="term" value="C:cytosol"/>
    <property type="evidence" value="ECO:0007669"/>
    <property type="project" value="TreeGrafter"/>
</dbReference>
<organism evidence="3 4">
    <name type="scientific">Thermosediminibacter litoriperuensis</name>
    <dbReference type="NCBI Taxonomy" id="291989"/>
    <lineage>
        <taxon>Bacteria</taxon>
        <taxon>Bacillati</taxon>
        <taxon>Bacillota</taxon>
        <taxon>Clostridia</taxon>
        <taxon>Thermosediminibacterales</taxon>
        <taxon>Thermosediminibacteraceae</taxon>
        <taxon>Thermosediminibacter</taxon>
    </lineage>
</organism>
<dbReference type="InterPro" id="IPR011051">
    <property type="entry name" value="RmlC_Cupin_sf"/>
</dbReference>
<dbReference type="EMBL" id="VNHO01000042">
    <property type="protein sequence ID" value="TYP48143.1"/>
    <property type="molecule type" value="Genomic_DNA"/>
</dbReference>
<dbReference type="PANTHER" id="PTHR46797:SF25">
    <property type="entry name" value="TRANSCRIPTIONAL REGULATOR"/>
    <property type="match status" value="1"/>
</dbReference>
<dbReference type="InterPro" id="IPR013096">
    <property type="entry name" value="Cupin_2"/>
</dbReference>
<name>A0A5S5AE92_9FIRM</name>
<dbReference type="GO" id="GO:0003677">
    <property type="term" value="F:DNA binding"/>
    <property type="evidence" value="ECO:0007669"/>
    <property type="project" value="UniProtKB-KW"/>
</dbReference>
<keyword evidence="4" id="KW-1185">Reference proteome</keyword>
<dbReference type="InterPro" id="IPR014710">
    <property type="entry name" value="RmlC-like_jellyroll"/>
</dbReference>
<dbReference type="CDD" id="cd02209">
    <property type="entry name" value="cupin_XRE_C"/>
    <property type="match status" value="1"/>
</dbReference>
<comment type="caution">
    <text evidence="3">The sequence shown here is derived from an EMBL/GenBank/DDBJ whole genome shotgun (WGS) entry which is preliminary data.</text>
</comment>
<reference evidence="3 4" key="1">
    <citation type="submission" date="2019-07" db="EMBL/GenBank/DDBJ databases">
        <title>Genomic Encyclopedia of Type Strains, Phase I: the one thousand microbial genomes (KMG-I) project.</title>
        <authorList>
            <person name="Kyrpides N."/>
        </authorList>
    </citation>
    <scope>NUCLEOTIDE SEQUENCE [LARGE SCALE GENOMIC DNA]</scope>
    <source>
        <strain evidence="3 4">DSM 16647</strain>
    </source>
</reference>
<feature type="domain" description="Cupin type-2" evidence="2">
    <location>
        <begin position="16"/>
        <end position="84"/>
    </location>
</feature>
<evidence type="ECO:0000259" key="2">
    <source>
        <dbReference type="Pfam" id="PF07883"/>
    </source>
</evidence>
<keyword evidence="1" id="KW-0238">DNA-binding</keyword>
<evidence type="ECO:0000256" key="1">
    <source>
        <dbReference type="ARBA" id="ARBA00023125"/>
    </source>
</evidence>
<dbReference type="Gene3D" id="2.60.120.10">
    <property type="entry name" value="Jelly Rolls"/>
    <property type="match status" value="1"/>
</dbReference>
<dbReference type="SUPFAM" id="SSF51182">
    <property type="entry name" value="RmlC-like cupins"/>
    <property type="match status" value="1"/>
</dbReference>
<dbReference type="PANTHER" id="PTHR46797">
    <property type="entry name" value="HTH-TYPE TRANSCRIPTIONAL REGULATOR"/>
    <property type="match status" value="1"/>
</dbReference>
<dbReference type="InterPro" id="IPR050807">
    <property type="entry name" value="TransReg_Diox_bact_type"/>
</dbReference>
<dbReference type="GO" id="GO:0003700">
    <property type="term" value="F:DNA-binding transcription factor activity"/>
    <property type="evidence" value="ECO:0007669"/>
    <property type="project" value="TreeGrafter"/>
</dbReference>
<proteinExistence type="predicted"/>